<dbReference type="OrthoDB" id="8477405at2"/>
<name>A0A5R9IVF7_9GAMM</name>
<evidence type="ECO:0008006" key="3">
    <source>
        <dbReference type="Google" id="ProtNLM"/>
    </source>
</evidence>
<reference evidence="1 2" key="1">
    <citation type="submission" date="2019-05" db="EMBL/GenBank/DDBJ databases">
        <title>Genome sequences of Thalassotalea litorea 1K03283.</title>
        <authorList>
            <person name="Zhang D."/>
        </authorList>
    </citation>
    <scope>NUCLEOTIDE SEQUENCE [LARGE SCALE GENOMIC DNA]</scope>
    <source>
        <strain evidence="1 2">MCCC 1K03283</strain>
    </source>
</reference>
<comment type="caution">
    <text evidence="1">The sequence shown here is derived from an EMBL/GenBank/DDBJ whole genome shotgun (WGS) entry which is preliminary data.</text>
</comment>
<keyword evidence="2" id="KW-1185">Reference proteome</keyword>
<dbReference type="AlphaFoldDB" id="A0A5R9IVF7"/>
<dbReference type="Proteomes" id="UP000307790">
    <property type="component" value="Unassembled WGS sequence"/>
</dbReference>
<evidence type="ECO:0000313" key="2">
    <source>
        <dbReference type="Proteomes" id="UP000307790"/>
    </source>
</evidence>
<dbReference type="EMBL" id="VCBC01000003">
    <property type="protein sequence ID" value="TLU67341.1"/>
    <property type="molecule type" value="Genomic_DNA"/>
</dbReference>
<proteinExistence type="predicted"/>
<gene>
    <name evidence="1" type="ORF">FE810_03400</name>
</gene>
<accession>A0A5R9IVF7</accession>
<dbReference type="Pfam" id="PF13481">
    <property type="entry name" value="AAA_25"/>
    <property type="match status" value="1"/>
</dbReference>
<dbReference type="InterPro" id="IPR027417">
    <property type="entry name" value="P-loop_NTPase"/>
</dbReference>
<dbReference type="RefSeq" id="WP_138318623.1">
    <property type="nucleotide sequence ID" value="NZ_VCBC01000003.1"/>
</dbReference>
<protein>
    <recommendedName>
        <fullName evidence="3">Toprim domain-containing protein</fullName>
    </recommendedName>
</protein>
<dbReference type="Gene3D" id="3.40.50.300">
    <property type="entry name" value="P-loop containing nucleotide triphosphate hydrolases"/>
    <property type="match status" value="1"/>
</dbReference>
<sequence>MAEQGYFEKVQNDYDAGTDQLYTRYLDDYKGDIELDKQLLVRAGVRRNANCLIYPITTLFDNTPVQYQTIYPTGNGFEKRFAGNSNGQPVCQIFGSDRTSIANQIYGLKSGTIVLCESLTKACALYQALHSSTRCIVLNCLNSNGIAKVAEAIHVIINKKNISLIIAADNDCDKPSNDKNGRELIVGGLQKKIHEICVKYQIPLVKPPVGYKDFDDFYGSNIYAPSEIIELIDKAKPVCENPLNKKVLSLNFDPTDNSAPDWVIEGLLLRGYISVLSGAGGSSKSLLSLSIAISVAIGEQTALSGFEKPKQANVLVLNNEDDDLELQRRISAITGLFGINLRSLLDKLYIISGYQEKLLFAYTDERSSVLETPLVQYLIEFIKVNNIGVLIVDPFISIHSVNENDNNQIEKVMSIFRFIAGTTNCAIQLVHHIRKSGQDTEVIAGDAESSRGAKALIDACRISHTLAKMSNKTASHLGIPPEVQARLVRFDVSKSNFAPSISNTTWLLLESVSVGQHLTAGAHRSVLLETFGTKPTSERKRNVIDLAVRTMISKLGVYRSGMISSTEFIPAYKDQAQVGNTTVHEDITRLPRGEKNSAIHVFPSSGDQYRIWYEPGRYKTAPKMIHLQSIN</sequence>
<dbReference type="Gene3D" id="3.40.1360.10">
    <property type="match status" value="1"/>
</dbReference>
<evidence type="ECO:0000313" key="1">
    <source>
        <dbReference type="EMBL" id="TLU67341.1"/>
    </source>
</evidence>
<organism evidence="1 2">
    <name type="scientific">Thalassotalea litorea</name>
    <dbReference type="NCBI Taxonomy" id="2020715"/>
    <lineage>
        <taxon>Bacteria</taxon>
        <taxon>Pseudomonadati</taxon>
        <taxon>Pseudomonadota</taxon>
        <taxon>Gammaproteobacteria</taxon>
        <taxon>Alteromonadales</taxon>
        <taxon>Colwelliaceae</taxon>
        <taxon>Thalassotalea</taxon>
    </lineage>
</organism>
<dbReference type="SUPFAM" id="SSF52540">
    <property type="entry name" value="P-loop containing nucleoside triphosphate hydrolases"/>
    <property type="match status" value="1"/>
</dbReference>